<evidence type="ECO:0000313" key="1">
    <source>
        <dbReference type="EMBL" id="RKT53200.1"/>
    </source>
</evidence>
<protein>
    <submittedName>
        <fullName evidence="1">Uncharacterized protein</fullName>
    </submittedName>
</protein>
<accession>A0A495VWA4</accession>
<reference evidence="1 2" key="1">
    <citation type="submission" date="2018-10" db="EMBL/GenBank/DDBJ databases">
        <title>Sequencing the genomes of 1000 actinobacteria strains.</title>
        <authorList>
            <person name="Klenk H.-P."/>
        </authorList>
    </citation>
    <scope>NUCLEOTIDE SEQUENCE [LARGE SCALE GENOMIC DNA]</scope>
    <source>
        <strain evidence="1 2">DSM 43800</strain>
    </source>
</reference>
<sequence>MFDAWRRALGESASTKEAAEAWRHRRYRFAHRLGAALVGAQADGRPSVVGHVVYGVWLEWGLLYVGQTGKAERRLRDLAVGESHHLANTFPPEIWHRVVVVSWPRLPEAAELSGVFGPGDISLGLEHRLQAWLGPLANASRRTSDGRWRSVDWVRSDSVGARVGRRIDRLFSAVQDVWQEASRAEASTGDGAGVYRVVRPAALLAE</sequence>
<dbReference type="AlphaFoldDB" id="A0A495VWA4"/>
<evidence type="ECO:0000313" key="2">
    <source>
        <dbReference type="Proteomes" id="UP000282084"/>
    </source>
</evidence>
<name>A0A495VWA4_9PSEU</name>
<dbReference type="EMBL" id="RBXO01000001">
    <property type="protein sequence ID" value="RKT53200.1"/>
    <property type="molecule type" value="Genomic_DNA"/>
</dbReference>
<gene>
    <name evidence="1" type="ORF">C8E97_1758</name>
</gene>
<keyword evidence="2" id="KW-1185">Reference proteome</keyword>
<organism evidence="1 2">
    <name type="scientific">Saccharothrix australiensis</name>
    <dbReference type="NCBI Taxonomy" id="2072"/>
    <lineage>
        <taxon>Bacteria</taxon>
        <taxon>Bacillati</taxon>
        <taxon>Actinomycetota</taxon>
        <taxon>Actinomycetes</taxon>
        <taxon>Pseudonocardiales</taxon>
        <taxon>Pseudonocardiaceae</taxon>
        <taxon>Saccharothrix</taxon>
    </lineage>
</organism>
<dbReference type="Proteomes" id="UP000282084">
    <property type="component" value="Unassembled WGS sequence"/>
</dbReference>
<proteinExistence type="predicted"/>
<comment type="caution">
    <text evidence="1">The sequence shown here is derived from an EMBL/GenBank/DDBJ whole genome shotgun (WGS) entry which is preliminary data.</text>
</comment>